<proteinExistence type="inferred from homology"/>
<keyword evidence="1" id="KW-0243">Dynein</keyword>
<dbReference type="PANTHER" id="PTHR11886:SF35">
    <property type="entry name" value="DYNEIN LIGHT CHAIN"/>
    <property type="match status" value="1"/>
</dbReference>
<keyword evidence="1" id="KW-0963">Cytoplasm</keyword>
<organism evidence="2 3">
    <name type="scientific">Dibothriocephalus latus</name>
    <name type="common">Fish tapeworm</name>
    <name type="synonym">Diphyllobothrium latum</name>
    <dbReference type="NCBI Taxonomy" id="60516"/>
    <lineage>
        <taxon>Eukaryota</taxon>
        <taxon>Metazoa</taxon>
        <taxon>Spiralia</taxon>
        <taxon>Lophotrochozoa</taxon>
        <taxon>Platyhelminthes</taxon>
        <taxon>Cestoda</taxon>
        <taxon>Eucestoda</taxon>
        <taxon>Diphyllobothriidea</taxon>
        <taxon>Diphyllobothriidae</taxon>
        <taxon>Dibothriocephalus</taxon>
    </lineage>
</organism>
<comment type="similarity">
    <text evidence="1">Belongs to the dynein light chain family.</text>
</comment>
<keyword evidence="1" id="KW-0505">Motor protein</keyword>
<dbReference type="GO" id="GO:0045505">
    <property type="term" value="F:dynein intermediate chain binding"/>
    <property type="evidence" value="ECO:0007669"/>
    <property type="project" value="TreeGrafter"/>
</dbReference>
<dbReference type="EMBL" id="UYRU01058358">
    <property type="protein sequence ID" value="VDN14134.1"/>
    <property type="molecule type" value="Genomic_DNA"/>
</dbReference>
<dbReference type="OrthoDB" id="6506078at2759"/>
<dbReference type="AlphaFoldDB" id="A0A3P7LBL2"/>
<reference evidence="2 3" key="1">
    <citation type="submission" date="2018-11" db="EMBL/GenBank/DDBJ databases">
        <authorList>
            <consortium name="Pathogen Informatics"/>
        </authorList>
    </citation>
    <scope>NUCLEOTIDE SEQUENCE [LARGE SCALE GENOMIC DNA]</scope>
</reference>
<dbReference type="SUPFAM" id="SSF54648">
    <property type="entry name" value="DLC"/>
    <property type="match status" value="1"/>
</dbReference>
<dbReference type="GO" id="GO:0005874">
    <property type="term" value="C:microtubule"/>
    <property type="evidence" value="ECO:0007669"/>
    <property type="project" value="UniProtKB-KW"/>
</dbReference>
<accession>A0A3P7LBL2</accession>
<evidence type="ECO:0000313" key="2">
    <source>
        <dbReference type="EMBL" id="VDN14134.1"/>
    </source>
</evidence>
<comment type="subcellular location">
    <subcellularLocation>
        <location evidence="1">Cytoplasm</location>
        <location evidence="1">Cytoskeleton</location>
    </subcellularLocation>
</comment>
<keyword evidence="1" id="KW-0206">Cytoskeleton</keyword>
<dbReference type="GO" id="GO:0007017">
    <property type="term" value="P:microtubule-based process"/>
    <property type="evidence" value="ECO:0007669"/>
    <property type="project" value="InterPro"/>
</dbReference>
<dbReference type="CDD" id="cd21450">
    <property type="entry name" value="DLC-like_DYNLL1-like"/>
    <property type="match status" value="1"/>
</dbReference>
<dbReference type="GO" id="GO:0005868">
    <property type="term" value="C:cytoplasmic dynein complex"/>
    <property type="evidence" value="ECO:0007669"/>
    <property type="project" value="TreeGrafter"/>
</dbReference>
<keyword evidence="1" id="KW-0493">Microtubule</keyword>
<evidence type="ECO:0000256" key="1">
    <source>
        <dbReference type="RuleBase" id="RU365010"/>
    </source>
</evidence>
<dbReference type="InterPro" id="IPR001372">
    <property type="entry name" value="Dynein_light_chain_typ-1/2"/>
</dbReference>
<dbReference type="SMART" id="SM01375">
    <property type="entry name" value="Dynein_light"/>
    <property type="match status" value="1"/>
</dbReference>
<dbReference type="Proteomes" id="UP000281553">
    <property type="component" value="Unassembled WGS sequence"/>
</dbReference>
<dbReference type="Gene3D" id="3.30.740.10">
    <property type="entry name" value="Protein Inhibitor Of Neuronal Nitric Oxide Synthase"/>
    <property type="match status" value="1"/>
</dbReference>
<name>A0A3P7LBL2_DIBLA</name>
<protein>
    <recommendedName>
        <fullName evidence="1">Dynein light chain</fullName>
    </recommendedName>
</protein>
<sequence>MYVGCHDNGSQALIKGVGAGTEQRGVAMVQRTLRLVGFLWTMSSSNMKYETIKCDAPQDVLDVMKDLATDAVKQCQTEQQMASYVRKRMDDKYNTTWGCVVGQNFGSEVPYIPNSFAFFTLDKYSFLIYKASENAVIQP</sequence>
<gene>
    <name evidence="2" type="ORF">DILT_LOCUS9965</name>
</gene>
<dbReference type="PANTHER" id="PTHR11886">
    <property type="entry name" value="DYNEIN LIGHT CHAIN"/>
    <property type="match status" value="1"/>
</dbReference>
<dbReference type="InterPro" id="IPR037177">
    <property type="entry name" value="DLC_sf"/>
</dbReference>
<keyword evidence="3" id="KW-1185">Reference proteome</keyword>
<dbReference type="Pfam" id="PF01221">
    <property type="entry name" value="Dynein_light"/>
    <property type="match status" value="1"/>
</dbReference>
<evidence type="ECO:0000313" key="3">
    <source>
        <dbReference type="Proteomes" id="UP000281553"/>
    </source>
</evidence>